<accession>A0AAE0HR05</accession>
<feature type="compositionally biased region" description="Polar residues" evidence="1">
    <location>
        <begin position="61"/>
        <end position="72"/>
    </location>
</feature>
<feature type="chain" id="PRO_5042101340" description="Secreted protein" evidence="2">
    <location>
        <begin position="16"/>
        <end position="135"/>
    </location>
</feature>
<dbReference type="Proteomes" id="UP001278766">
    <property type="component" value="Unassembled WGS sequence"/>
</dbReference>
<keyword evidence="2" id="KW-0732">Signal</keyword>
<evidence type="ECO:0000256" key="1">
    <source>
        <dbReference type="SAM" id="MobiDB-lite"/>
    </source>
</evidence>
<dbReference type="EMBL" id="JAUEPN010000001">
    <property type="protein sequence ID" value="KAK3300186.1"/>
    <property type="molecule type" value="Genomic_DNA"/>
</dbReference>
<keyword evidence="4" id="KW-1185">Reference proteome</keyword>
<name>A0AAE0HR05_9PEZI</name>
<evidence type="ECO:0000256" key="2">
    <source>
        <dbReference type="SAM" id="SignalP"/>
    </source>
</evidence>
<dbReference type="RefSeq" id="XP_062663700.1">
    <property type="nucleotide sequence ID" value="XM_062808937.1"/>
</dbReference>
<proteinExistence type="predicted"/>
<evidence type="ECO:0008006" key="5">
    <source>
        <dbReference type="Google" id="ProtNLM"/>
    </source>
</evidence>
<comment type="caution">
    <text evidence="3">The sequence shown here is derived from an EMBL/GenBank/DDBJ whole genome shotgun (WGS) entry which is preliminary data.</text>
</comment>
<gene>
    <name evidence="3" type="ORF">B0H64DRAFT_8935</name>
</gene>
<protein>
    <recommendedName>
        <fullName evidence="5">Secreted protein</fullName>
    </recommendedName>
</protein>
<dbReference type="AlphaFoldDB" id="A0AAE0HR05"/>
<reference evidence="3" key="1">
    <citation type="journal article" date="2023" name="Mol. Phylogenet. Evol.">
        <title>Genome-scale phylogeny and comparative genomics of the fungal order Sordariales.</title>
        <authorList>
            <person name="Hensen N."/>
            <person name="Bonometti L."/>
            <person name="Westerberg I."/>
            <person name="Brannstrom I.O."/>
            <person name="Guillou S."/>
            <person name="Cros-Aarteil S."/>
            <person name="Calhoun S."/>
            <person name="Haridas S."/>
            <person name="Kuo A."/>
            <person name="Mondo S."/>
            <person name="Pangilinan J."/>
            <person name="Riley R."/>
            <person name="LaButti K."/>
            <person name="Andreopoulos B."/>
            <person name="Lipzen A."/>
            <person name="Chen C."/>
            <person name="Yan M."/>
            <person name="Daum C."/>
            <person name="Ng V."/>
            <person name="Clum A."/>
            <person name="Steindorff A."/>
            <person name="Ohm R.A."/>
            <person name="Martin F."/>
            <person name="Silar P."/>
            <person name="Natvig D.O."/>
            <person name="Lalanne C."/>
            <person name="Gautier V."/>
            <person name="Ament-Velasquez S.L."/>
            <person name="Kruys A."/>
            <person name="Hutchinson M.I."/>
            <person name="Powell A.J."/>
            <person name="Barry K."/>
            <person name="Miller A.N."/>
            <person name="Grigoriev I.V."/>
            <person name="Debuchy R."/>
            <person name="Gladieux P."/>
            <person name="Hiltunen Thoren M."/>
            <person name="Johannesson H."/>
        </authorList>
    </citation>
    <scope>NUCLEOTIDE SEQUENCE</scope>
    <source>
        <strain evidence="3">CBS 168.71</strain>
    </source>
</reference>
<evidence type="ECO:0000313" key="4">
    <source>
        <dbReference type="Proteomes" id="UP001278766"/>
    </source>
</evidence>
<organism evidence="3 4">
    <name type="scientific">Chaetomium fimeti</name>
    <dbReference type="NCBI Taxonomy" id="1854472"/>
    <lineage>
        <taxon>Eukaryota</taxon>
        <taxon>Fungi</taxon>
        <taxon>Dikarya</taxon>
        <taxon>Ascomycota</taxon>
        <taxon>Pezizomycotina</taxon>
        <taxon>Sordariomycetes</taxon>
        <taxon>Sordariomycetidae</taxon>
        <taxon>Sordariales</taxon>
        <taxon>Chaetomiaceae</taxon>
        <taxon>Chaetomium</taxon>
    </lineage>
</organism>
<dbReference type="GeneID" id="87845885"/>
<feature type="signal peptide" evidence="2">
    <location>
        <begin position="1"/>
        <end position="15"/>
    </location>
</feature>
<sequence>MLFLALPCLALPCLALPCPSHTSPGARRQTRVPPFRSRFFLFSLGTQPAGAAPSQRPGITRWQQQPTSQQPRSEPESHASVAGLSLSLPVQSSRCQSSRLVVSPVVSLSVQSYRWFRTPSLPPRWAYGVRSVRLE</sequence>
<reference evidence="3" key="2">
    <citation type="submission" date="2023-06" db="EMBL/GenBank/DDBJ databases">
        <authorList>
            <consortium name="Lawrence Berkeley National Laboratory"/>
            <person name="Haridas S."/>
            <person name="Hensen N."/>
            <person name="Bonometti L."/>
            <person name="Westerberg I."/>
            <person name="Brannstrom I.O."/>
            <person name="Guillou S."/>
            <person name="Cros-Aarteil S."/>
            <person name="Calhoun S."/>
            <person name="Kuo A."/>
            <person name="Mondo S."/>
            <person name="Pangilinan J."/>
            <person name="Riley R."/>
            <person name="Labutti K."/>
            <person name="Andreopoulos B."/>
            <person name="Lipzen A."/>
            <person name="Chen C."/>
            <person name="Yanf M."/>
            <person name="Daum C."/>
            <person name="Ng V."/>
            <person name="Clum A."/>
            <person name="Steindorff A."/>
            <person name="Ohm R."/>
            <person name="Martin F."/>
            <person name="Silar P."/>
            <person name="Natvig D."/>
            <person name="Lalanne C."/>
            <person name="Gautier V."/>
            <person name="Ament-Velasquez S.L."/>
            <person name="Kruys A."/>
            <person name="Hutchinson M.I."/>
            <person name="Powell A.J."/>
            <person name="Barry K."/>
            <person name="Miller A.N."/>
            <person name="Grigoriev I.V."/>
            <person name="Debuchy R."/>
            <person name="Gladieux P."/>
            <person name="Thoren M.H."/>
            <person name="Johannesson H."/>
        </authorList>
    </citation>
    <scope>NUCLEOTIDE SEQUENCE</scope>
    <source>
        <strain evidence="3">CBS 168.71</strain>
    </source>
</reference>
<feature type="region of interest" description="Disordered" evidence="1">
    <location>
        <begin position="47"/>
        <end position="81"/>
    </location>
</feature>
<evidence type="ECO:0000313" key="3">
    <source>
        <dbReference type="EMBL" id="KAK3300186.1"/>
    </source>
</evidence>